<gene>
    <name evidence="3" type="ORF">BB559_002777</name>
    <name evidence="2" type="ORF">BB559_005365</name>
</gene>
<evidence type="ECO:0000313" key="2">
    <source>
        <dbReference type="EMBL" id="PVU88839.1"/>
    </source>
</evidence>
<dbReference type="Proteomes" id="UP000245699">
    <property type="component" value="Unassembled WGS sequence"/>
</dbReference>
<keyword evidence="4" id="KW-1185">Reference proteome</keyword>
<evidence type="ECO:0000313" key="4">
    <source>
        <dbReference type="Proteomes" id="UP000245699"/>
    </source>
</evidence>
<feature type="compositionally biased region" description="Acidic residues" evidence="1">
    <location>
        <begin position="222"/>
        <end position="245"/>
    </location>
</feature>
<accession>A0A2T9YSI6</accession>
<comment type="caution">
    <text evidence="3">The sequence shown here is derived from an EMBL/GenBank/DDBJ whole genome shotgun (WGS) entry which is preliminary data.</text>
</comment>
<dbReference type="EMBL" id="MBFT01000593">
    <property type="protein sequence ID" value="PVU88839.1"/>
    <property type="molecule type" value="Genomic_DNA"/>
</dbReference>
<evidence type="ECO:0000256" key="1">
    <source>
        <dbReference type="SAM" id="MobiDB-lite"/>
    </source>
</evidence>
<dbReference type="AlphaFoldDB" id="A0A2T9YSI6"/>
<evidence type="ECO:0008006" key="5">
    <source>
        <dbReference type="Google" id="ProtNLM"/>
    </source>
</evidence>
<feature type="compositionally biased region" description="Polar residues" evidence="1">
    <location>
        <begin position="117"/>
        <end position="129"/>
    </location>
</feature>
<proteinExistence type="predicted"/>
<name>A0A2T9YSI6_9FUNG</name>
<evidence type="ECO:0000313" key="3">
    <source>
        <dbReference type="EMBL" id="PVU95308.1"/>
    </source>
</evidence>
<feature type="region of interest" description="Disordered" evidence="1">
    <location>
        <begin position="222"/>
        <end position="249"/>
    </location>
</feature>
<organism evidence="3 4">
    <name type="scientific">Furculomyces boomerangus</name>
    <dbReference type="NCBI Taxonomy" id="61424"/>
    <lineage>
        <taxon>Eukaryota</taxon>
        <taxon>Fungi</taxon>
        <taxon>Fungi incertae sedis</taxon>
        <taxon>Zoopagomycota</taxon>
        <taxon>Kickxellomycotina</taxon>
        <taxon>Harpellomycetes</taxon>
        <taxon>Harpellales</taxon>
        <taxon>Harpellaceae</taxon>
        <taxon>Furculomyces</taxon>
    </lineage>
</organism>
<protein>
    <recommendedName>
        <fullName evidence="5">Enhancer of translation termination 1</fullName>
    </recommendedName>
</protein>
<feature type="region of interest" description="Disordered" evidence="1">
    <location>
        <begin position="110"/>
        <end position="129"/>
    </location>
</feature>
<reference evidence="3 4" key="1">
    <citation type="journal article" date="2018" name="MBio">
        <title>Comparative Genomics Reveals the Core Gene Toolbox for the Fungus-Insect Symbiosis.</title>
        <authorList>
            <person name="Wang Y."/>
            <person name="Stata M."/>
            <person name="Wang W."/>
            <person name="Stajich J.E."/>
            <person name="White M.M."/>
            <person name="Moncalvo J.M."/>
        </authorList>
    </citation>
    <scope>NUCLEOTIDE SEQUENCE [LARGE SCALE GENOMIC DNA]</scope>
    <source>
        <strain evidence="3 4">AUS-77-4</strain>
    </source>
</reference>
<dbReference type="EMBL" id="MBFT01000191">
    <property type="protein sequence ID" value="PVU95308.1"/>
    <property type="molecule type" value="Genomic_DNA"/>
</dbReference>
<sequence length="466" mass="52511">MGNVFSYLLSKPVDSQDKADSQPKKRVRTNSQLHECSQPNCLKCFQQETLLENEIITKSSPNELYLAALNQTSLGEEDSDVIANKMFEEAIASYQNLINIYNSQKNTKKRKFDDSGAENSDSSTVTVTPENTNNLVSMGTQIKTVLEYASCLISAAEHTKYQEYASMAVEILDNYIDKANTSSQNEHLSLLPSFLPRLQIAKLKGLLFYNVIDSKYLADPNEIEDDVSDDETSEPEHIDETEENQEPQNEISQLSNILENWKKQSFFKHPDFIESCINSTVQTLPIIEEFVDKKGSDYSTVIDELVGFTESILKYSKFEYSSQKECRIKLCEFSASLSSYWINKLGELGHVSDEELLWRLKLVFCKSGISVFEGADDTSIQGLLKGYLYESEKVLKTMTTENNEEKADLLVLLAQVKLLLITSGLVNTDEEVMEVADNAATLLKEASELKPSDESIKAQLNDLQVE</sequence>